<evidence type="ECO:0000313" key="3">
    <source>
        <dbReference type="Proteomes" id="UP000326554"/>
    </source>
</evidence>
<keyword evidence="3" id="KW-1185">Reference proteome</keyword>
<organism evidence="2 3">
    <name type="scientific">Histidinibacterium aquaticum</name>
    <dbReference type="NCBI Taxonomy" id="2613962"/>
    <lineage>
        <taxon>Bacteria</taxon>
        <taxon>Pseudomonadati</taxon>
        <taxon>Pseudomonadota</taxon>
        <taxon>Alphaproteobacteria</taxon>
        <taxon>Rhodobacterales</taxon>
        <taxon>Paracoccaceae</taxon>
        <taxon>Histidinibacterium</taxon>
    </lineage>
</organism>
<evidence type="ECO:0000256" key="1">
    <source>
        <dbReference type="SAM" id="Phobius"/>
    </source>
</evidence>
<gene>
    <name evidence="2" type="ORF">F3S47_17040</name>
</gene>
<accession>A0A5J5GCB3</accession>
<dbReference type="Proteomes" id="UP000326554">
    <property type="component" value="Unassembled WGS sequence"/>
</dbReference>
<feature type="transmembrane region" description="Helical" evidence="1">
    <location>
        <begin position="41"/>
        <end position="61"/>
    </location>
</feature>
<dbReference type="AlphaFoldDB" id="A0A5J5GCB3"/>
<evidence type="ECO:0000313" key="2">
    <source>
        <dbReference type="EMBL" id="KAA9005610.1"/>
    </source>
</evidence>
<name>A0A5J5GCB3_9RHOB</name>
<proteinExistence type="predicted"/>
<sequence>MIFLPETRTGALIGLSSLAPMSIGFFAITSQFGPAAGIASLLLYGVGMPIPVMFGVALALYEAAPLPLLQTVLVNAPAAAVAAVTLRALLGTGPRGSRSGNRPA</sequence>
<dbReference type="EMBL" id="VYQE01000006">
    <property type="protein sequence ID" value="KAA9005610.1"/>
    <property type="molecule type" value="Genomic_DNA"/>
</dbReference>
<reference evidence="2 3" key="1">
    <citation type="submission" date="2019-09" db="EMBL/GenBank/DDBJ databases">
        <authorList>
            <person name="Park J.-S."/>
            <person name="Choi H.-J."/>
        </authorList>
    </citation>
    <scope>NUCLEOTIDE SEQUENCE [LARGE SCALE GENOMIC DNA]</scope>
    <source>
        <strain evidence="2 3">176SS1-4</strain>
    </source>
</reference>
<keyword evidence="1" id="KW-0812">Transmembrane</keyword>
<protein>
    <submittedName>
        <fullName evidence="2">Uncharacterized protein</fullName>
    </submittedName>
</protein>
<feature type="transmembrane region" description="Helical" evidence="1">
    <location>
        <begin position="12"/>
        <end position="29"/>
    </location>
</feature>
<dbReference type="RefSeq" id="WP_150446516.1">
    <property type="nucleotide sequence ID" value="NZ_VYQE01000006.1"/>
</dbReference>
<keyword evidence="1" id="KW-0472">Membrane</keyword>
<keyword evidence="1" id="KW-1133">Transmembrane helix</keyword>
<feature type="transmembrane region" description="Helical" evidence="1">
    <location>
        <begin position="67"/>
        <end position="90"/>
    </location>
</feature>
<comment type="caution">
    <text evidence="2">The sequence shown here is derived from an EMBL/GenBank/DDBJ whole genome shotgun (WGS) entry which is preliminary data.</text>
</comment>